<feature type="compositionally biased region" description="Basic and acidic residues" evidence="1">
    <location>
        <begin position="102"/>
        <end position="115"/>
    </location>
</feature>
<feature type="region of interest" description="Disordered" evidence="1">
    <location>
        <begin position="82"/>
        <end position="115"/>
    </location>
</feature>
<proteinExistence type="predicted"/>
<feature type="region of interest" description="Disordered" evidence="1">
    <location>
        <begin position="1"/>
        <end position="20"/>
    </location>
</feature>
<accession>A0A8X6NXJ0</accession>
<protein>
    <submittedName>
        <fullName evidence="2">Uncharacterized protein</fullName>
    </submittedName>
</protein>
<sequence>MATEMECNTLRPTSPSLTQDKETCETQRLMNERLRILQMQHEDTYSHVCHIESRYMDRESDFCKGAYRLYLAAKEAAKKAEAVANNSQQREPRNSDILTQTEARRNRDNRYNSENRPRAIENNLLDNFYKAIQLIVNLREVFNKLSGLIKHLPSTKAAKGAENKKKYVLIEALIDEENESESL</sequence>
<organism evidence="2 3">
    <name type="scientific">Nephila pilipes</name>
    <name type="common">Giant wood spider</name>
    <name type="synonym">Nephila maculata</name>
    <dbReference type="NCBI Taxonomy" id="299642"/>
    <lineage>
        <taxon>Eukaryota</taxon>
        <taxon>Metazoa</taxon>
        <taxon>Ecdysozoa</taxon>
        <taxon>Arthropoda</taxon>
        <taxon>Chelicerata</taxon>
        <taxon>Arachnida</taxon>
        <taxon>Araneae</taxon>
        <taxon>Araneomorphae</taxon>
        <taxon>Entelegynae</taxon>
        <taxon>Araneoidea</taxon>
        <taxon>Nephilidae</taxon>
        <taxon>Nephila</taxon>
    </lineage>
</organism>
<name>A0A8X6NXJ0_NEPPI</name>
<evidence type="ECO:0000256" key="1">
    <source>
        <dbReference type="SAM" id="MobiDB-lite"/>
    </source>
</evidence>
<dbReference type="Proteomes" id="UP000887013">
    <property type="component" value="Unassembled WGS sequence"/>
</dbReference>
<dbReference type="AlphaFoldDB" id="A0A8X6NXJ0"/>
<comment type="caution">
    <text evidence="2">The sequence shown here is derived from an EMBL/GenBank/DDBJ whole genome shotgun (WGS) entry which is preliminary data.</text>
</comment>
<reference evidence="2" key="1">
    <citation type="submission" date="2020-08" db="EMBL/GenBank/DDBJ databases">
        <title>Multicomponent nature underlies the extraordinary mechanical properties of spider dragline silk.</title>
        <authorList>
            <person name="Kono N."/>
            <person name="Nakamura H."/>
            <person name="Mori M."/>
            <person name="Yoshida Y."/>
            <person name="Ohtoshi R."/>
            <person name="Malay A.D."/>
            <person name="Moran D.A.P."/>
            <person name="Tomita M."/>
            <person name="Numata K."/>
            <person name="Arakawa K."/>
        </authorList>
    </citation>
    <scope>NUCLEOTIDE SEQUENCE</scope>
</reference>
<evidence type="ECO:0000313" key="2">
    <source>
        <dbReference type="EMBL" id="GFT36842.1"/>
    </source>
</evidence>
<gene>
    <name evidence="2" type="ORF">NPIL_91221</name>
</gene>
<keyword evidence="3" id="KW-1185">Reference proteome</keyword>
<dbReference type="EMBL" id="BMAW01014000">
    <property type="protein sequence ID" value="GFT36842.1"/>
    <property type="molecule type" value="Genomic_DNA"/>
</dbReference>
<evidence type="ECO:0000313" key="3">
    <source>
        <dbReference type="Proteomes" id="UP000887013"/>
    </source>
</evidence>